<evidence type="ECO:0000256" key="6">
    <source>
        <dbReference type="PROSITE-ProRule" id="PRU00284"/>
    </source>
</evidence>
<evidence type="ECO:0000313" key="10">
    <source>
        <dbReference type="EMBL" id="MFC4655140.1"/>
    </source>
</evidence>
<protein>
    <submittedName>
        <fullName evidence="10">Methyl-accepting chemotaxis protein</fullName>
    </submittedName>
</protein>
<gene>
    <name evidence="10" type="ORF">ACFO3I_08960</name>
</gene>
<feature type="domain" description="Methyl-accepting transducer" evidence="9">
    <location>
        <begin position="113"/>
        <end position="349"/>
    </location>
</feature>
<keyword evidence="3 8" id="KW-1133">Transmembrane helix</keyword>
<dbReference type="Proteomes" id="UP001595962">
    <property type="component" value="Unassembled WGS sequence"/>
</dbReference>
<dbReference type="SMART" id="SM00283">
    <property type="entry name" value="MA"/>
    <property type="match status" value="1"/>
</dbReference>
<dbReference type="SUPFAM" id="SSF58104">
    <property type="entry name" value="Methyl-accepting chemotaxis protein (MCP) signaling domain"/>
    <property type="match status" value="1"/>
</dbReference>
<keyword evidence="5 6" id="KW-0807">Transducer</keyword>
<evidence type="ECO:0000256" key="8">
    <source>
        <dbReference type="SAM" id="Phobius"/>
    </source>
</evidence>
<keyword evidence="2 8" id="KW-0812">Transmembrane</keyword>
<organism evidence="10 11">
    <name type="scientific">Rheinheimera marina</name>
    <dbReference type="NCBI Taxonomy" id="1774958"/>
    <lineage>
        <taxon>Bacteria</taxon>
        <taxon>Pseudomonadati</taxon>
        <taxon>Pseudomonadota</taxon>
        <taxon>Gammaproteobacteria</taxon>
        <taxon>Chromatiales</taxon>
        <taxon>Chromatiaceae</taxon>
        <taxon>Rheinheimera</taxon>
    </lineage>
</organism>
<evidence type="ECO:0000313" key="11">
    <source>
        <dbReference type="Proteomes" id="UP001595962"/>
    </source>
</evidence>
<dbReference type="Gene3D" id="1.10.287.950">
    <property type="entry name" value="Methyl-accepting chemotaxis protein"/>
    <property type="match status" value="1"/>
</dbReference>
<comment type="subcellular location">
    <subcellularLocation>
        <location evidence="1">Membrane</location>
        <topology evidence="1">Multi-pass membrane protein</topology>
    </subcellularLocation>
</comment>
<keyword evidence="7" id="KW-0175">Coiled coil</keyword>
<evidence type="ECO:0000256" key="1">
    <source>
        <dbReference type="ARBA" id="ARBA00004141"/>
    </source>
</evidence>
<dbReference type="PROSITE" id="PS50111">
    <property type="entry name" value="CHEMOTAXIS_TRANSDUC_2"/>
    <property type="match status" value="1"/>
</dbReference>
<evidence type="ECO:0000256" key="4">
    <source>
        <dbReference type="ARBA" id="ARBA00023136"/>
    </source>
</evidence>
<keyword evidence="11" id="KW-1185">Reference proteome</keyword>
<sequence length="371" mass="40304">MGLFNSALARCLLLPFSVSFVAILAVVLTGAAVPVWLTLLLAALLCAQLVWQLLLVQPFAKAQQQQQDWLVAQQQGASSAASLTESGPLGRQHGLMNQWSQQHQTIRQELSQQQQQLQQLCTELNQLSRQDQQQQQHQQQAVQQTRQMIESMNQSVLDEVQSANLAAEAANHSNQVAHQGQKIVEATVANIGQLADHLTQASATISQLEQDTHQVGAVLEVIRGIAEQTNLLALNAAIEAARAGEQGRGFAVVADEVRTLASRTQQSTQQIQKTIEQLQSAAKEAVQKMQLSSEQANASVQSAHQAGDALKDITGSIGQICAMNQEIATATDEQQHLTKAMVGYVRTIDDAMLQAAERQQQLQQALKRLAG</sequence>
<dbReference type="Pfam" id="PF00015">
    <property type="entry name" value="MCPsignal"/>
    <property type="match status" value="1"/>
</dbReference>
<keyword evidence="4 8" id="KW-0472">Membrane</keyword>
<dbReference type="RefSeq" id="WP_377333503.1">
    <property type="nucleotide sequence ID" value="NZ_JBHSGB010000009.1"/>
</dbReference>
<feature type="transmembrane region" description="Helical" evidence="8">
    <location>
        <begin position="7"/>
        <end position="29"/>
    </location>
</feature>
<feature type="coiled-coil region" evidence="7">
    <location>
        <begin position="96"/>
        <end position="130"/>
    </location>
</feature>
<reference evidence="11" key="1">
    <citation type="journal article" date="2019" name="Int. J. Syst. Evol. Microbiol.">
        <title>The Global Catalogue of Microorganisms (GCM) 10K type strain sequencing project: providing services to taxonomists for standard genome sequencing and annotation.</title>
        <authorList>
            <consortium name="The Broad Institute Genomics Platform"/>
            <consortium name="The Broad Institute Genome Sequencing Center for Infectious Disease"/>
            <person name="Wu L."/>
            <person name="Ma J."/>
        </authorList>
    </citation>
    <scope>NUCLEOTIDE SEQUENCE [LARGE SCALE GENOMIC DNA]</scope>
    <source>
        <strain evidence="11">DT28</strain>
    </source>
</reference>
<dbReference type="PANTHER" id="PTHR32089">
    <property type="entry name" value="METHYL-ACCEPTING CHEMOTAXIS PROTEIN MCPB"/>
    <property type="match status" value="1"/>
</dbReference>
<dbReference type="InterPro" id="IPR004089">
    <property type="entry name" value="MCPsignal_dom"/>
</dbReference>
<feature type="transmembrane region" description="Helical" evidence="8">
    <location>
        <begin position="35"/>
        <end position="56"/>
    </location>
</feature>
<dbReference type="EMBL" id="JBHSGB010000009">
    <property type="protein sequence ID" value="MFC4655140.1"/>
    <property type="molecule type" value="Genomic_DNA"/>
</dbReference>
<evidence type="ECO:0000259" key="9">
    <source>
        <dbReference type="PROSITE" id="PS50111"/>
    </source>
</evidence>
<comment type="caution">
    <text evidence="10">The sequence shown here is derived from an EMBL/GenBank/DDBJ whole genome shotgun (WGS) entry which is preliminary data.</text>
</comment>
<evidence type="ECO:0000256" key="3">
    <source>
        <dbReference type="ARBA" id="ARBA00022989"/>
    </source>
</evidence>
<evidence type="ECO:0000256" key="7">
    <source>
        <dbReference type="SAM" id="Coils"/>
    </source>
</evidence>
<accession>A0ABV9JLK4</accession>
<evidence type="ECO:0000256" key="2">
    <source>
        <dbReference type="ARBA" id="ARBA00022692"/>
    </source>
</evidence>
<name>A0ABV9JLK4_9GAMM</name>
<feature type="coiled-coil region" evidence="7">
    <location>
        <begin position="268"/>
        <end position="295"/>
    </location>
</feature>
<proteinExistence type="predicted"/>
<dbReference type="PANTHER" id="PTHR32089:SF119">
    <property type="entry name" value="METHYL-ACCEPTING CHEMOTAXIS PROTEIN CTPL"/>
    <property type="match status" value="1"/>
</dbReference>
<evidence type="ECO:0000256" key="5">
    <source>
        <dbReference type="ARBA" id="ARBA00023224"/>
    </source>
</evidence>